<dbReference type="Proteomes" id="UP000887097">
    <property type="component" value="Unassembled WGS sequence"/>
</dbReference>
<proteinExistence type="predicted"/>
<organism evidence="2 3">
    <name type="scientific">Xylanibacter ruminicola</name>
    <name type="common">Prevotella ruminicola</name>
    <dbReference type="NCBI Taxonomy" id="839"/>
    <lineage>
        <taxon>Bacteria</taxon>
        <taxon>Pseudomonadati</taxon>
        <taxon>Bacteroidota</taxon>
        <taxon>Bacteroidia</taxon>
        <taxon>Bacteroidales</taxon>
        <taxon>Prevotellaceae</taxon>
        <taxon>Xylanibacter</taxon>
    </lineage>
</organism>
<reference evidence="2 3" key="1">
    <citation type="submission" date="2016-11" db="EMBL/GenBank/DDBJ databases">
        <authorList>
            <person name="Jaros S."/>
            <person name="Januszkiewicz K."/>
            <person name="Wedrychowicz H."/>
        </authorList>
    </citation>
    <scope>NUCLEOTIDE SEQUENCE [LARGE SCALE GENOMIC DNA]</scope>
    <source>
        <strain evidence="2 3">BPI-34</strain>
    </source>
</reference>
<dbReference type="EMBL" id="FRCJ01000006">
    <property type="protein sequence ID" value="SHM75485.1"/>
    <property type="molecule type" value="Genomic_DNA"/>
</dbReference>
<evidence type="ECO:0000313" key="3">
    <source>
        <dbReference type="Proteomes" id="UP000184280"/>
    </source>
</evidence>
<dbReference type="AlphaFoldDB" id="A0A1M7LBZ4"/>
<dbReference type="Proteomes" id="UP000184280">
    <property type="component" value="Unassembled WGS sequence"/>
</dbReference>
<sequence length="147" mass="17442">MEKKLYKEVKKLGYKVIDFYCHWSFYRRKKDKSIMLTARKGDLLARDIFRLIIDNVEPDAEGLVIAMIGIMQSYNYLKLALPMTTGKEAQKLIEDFDKLFYGDSWRWVKHDHMQIGYDFFFGGHKVDGDRFKETIDNMLAHEDSNNE</sequence>
<gene>
    <name evidence="1" type="ORF">PRMUPPPA20_06690</name>
    <name evidence="2" type="ORF">SAMN04488494_2525</name>
</gene>
<dbReference type="OrthoDB" id="1073503at2"/>
<dbReference type="RefSeq" id="WP_013063043.1">
    <property type="nucleotide sequence ID" value="NZ_BPTT01000001.1"/>
</dbReference>
<accession>A0A1M7LBZ4</accession>
<dbReference type="GeneID" id="31499701"/>
<reference evidence="1" key="2">
    <citation type="submission" date="2021-08" db="EMBL/GenBank/DDBJ databases">
        <title>Prevotella lacticifex sp. nov., isolated from rumen of cow.</title>
        <authorList>
            <person name="Shinkai T."/>
            <person name="Ikeyama N."/>
            <person name="Kumagai M."/>
            <person name="Ohmori H."/>
            <person name="Sakamoto M."/>
            <person name="Ohkuma M."/>
            <person name="Mitsumori M."/>
        </authorList>
    </citation>
    <scope>NUCLEOTIDE SEQUENCE</scope>
    <source>
        <strain evidence="1">JCM 8259</strain>
    </source>
</reference>
<name>A0A1M7LBZ4_XYLRU</name>
<evidence type="ECO:0000313" key="1">
    <source>
        <dbReference type="EMBL" id="GJG32560.1"/>
    </source>
</evidence>
<evidence type="ECO:0000313" key="2">
    <source>
        <dbReference type="EMBL" id="SHM75485.1"/>
    </source>
</evidence>
<protein>
    <submittedName>
        <fullName evidence="2">Uncharacterized protein</fullName>
    </submittedName>
</protein>
<dbReference type="EMBL" id="BPTT01000001">
    <property type="protein sequence ID" value="GJG32560.1"/>
    <property type="molecule type" value="Genomic_DNA"/>
</dbReference>